<comment type="similarity">
    <text evidence="6">Belongs to the tRNA(Ile)-lysidine synthase family.</text>
</comment>
<geneLocation type="plastid" evidence="8"/>
<keyword evidence="4 6" id="KW-0067">ATP-binding</keyword>
<comment type="catalytic activity">
    <reaction evidence="5 6">
        <text>cytidine(34) in tRNA(Ile2) + L-lysine + ATP = lysidine(34) in tRNA(Ile2) + AMP + diphosphate + H(+)</text>
        <dbReference type="Rhea" id="RHEA:43744"/>
        <dbReference type="Rhea" id="RHEA-COMP:10625"/>
        <dbReference type="Rhea" id="RHEA-COMP:10670"/>
        <dbReference type="ChEBI" id="CHEBI:15378"/>
        <dbReference type="ChEBI" id="CHEBI:30616"/>
        <dbReference type="ChEBI" id="CHEBI:32551"/>
        <dbReference type="ChEBI" id="CHEBI:33019"/>
        <dbReference type="ChEBI" id="CHEBI:82748"/>
        <dbReference type="ChEBI" id="CHEBI:83665"/>
        <dbReference type="ChEBI" id="CHEBI:456215"/>
        <dbReference type="EC" id="6.3.4.19"/>
    </reaction>
</comment>
<feature type="binding site" evidence="6">
    <location>
        <begin position="30"/>
        <end position="35"/>
    </location>
    <ligand>
        <name>ATP</name>
        <dbReference type="ChEBI" id="CHEBI:30616"/>
    </ligand>
</feature>
<feature type="domain" description="tRNA(Ile)-lysidine/2-thiocytidine synthase N-terminal" evidence="7">
    <location>
        <begin position="25"/>
        <end position="202"/>
    </location>
</feature>
<dbReference type="GO" id="GO:0006400">
    <property type="term" value="P:tRNA modification"/>
    <property type="evidence" value="ECO:0007669"/>
    <property type="project" value="UniProtKB-UniRule"/>
</dbReference>
<reference evidence="8" key="1">
    <citation type="submission" date="2015-07" db="EMBL/GenBank/DDBJ databases">
        <title>Reconstructing the complex evolutionary history of mobile plasmids in red algal genomes.</title>
        <authorList>
            <person name="Lee J."/>
            <person name="Kim K.M."/>
            <person name="Yang E.C."/>
            <person name="Miller K.A."/>
            <person name="Boo S.M."/>
            <person name="Bhattacharya D."/>
            <person name="Yoon H.S."/>
        </authorList>
    </citation>
    <scope>NUCLEOTIDE SEQUENCE</scope>
</reference>
<dbReference type="HAMAP" id="MF_01161">
    <property type="entry name" value="tRNA_Ile_lys_synt"/>
    <property type="match status" value="1"/>
</dbReference>
<evidence type="ECO:0000256" key="6">
    <source>
        <dbReference type="HAMAP-Rule" id="MF_01161"/>
    </source>
</evidence>
<dbReference type="EC" id="6.3.4.19" evidence="6"/>
<dbReference type="InterPro" id="IPR012795">
    <property type="entry name" value="tRNA_Ile_lys_synt_N"/>
</dbReference>
<dbReference type="SUPFAM" id="SSF52402">
    <property type="entry name" value="Adenine nucleotide alpha hydrolases-like"/>
    <property type="match status" value="1"/>
</dbReference>
<dbReference type="RefSeq" id="YP_009244313.1">
    <property type="nucleotide sequence ID" value="NC_029859.1"/>
</dbReference>
<evidence type="ECO:0000256" key="4">
    <source>
        <dbReference type="ARBA" id="ARBA00022840"/>
    </source>
</evidence>
<dbReference type="InterPro" id="IPR014729">
    <property type="entry name" value="Rossmann-like_a/b/a_fold"/>
</dbReference>
<keyword evidence="1 6" id="KW-0436">Ligase</keyword>
<keyword evidence="2 6" id="KW-0819">tRNA processing</keyword>
<dbReference type="Pfam" id="PF01171">
    <property type="entry name" value="ATP_bind_3"/>
    <property type="match status" value="1"/>
</dbReference>
<proteinExistence type="inferred from homology"/>
<evidence type="ECO:0000313" key="8">
    <source>
        <dbReference type="EMBL" id="AMK96555.1"/>
    </source>
</evidence>
<dbReference type="InterPro" id="IPR012094">
    <property type="entry name" value="tRNA_Ile_lys_synt"/>
</dbReference>
<dbReference type="SUPFAM" id="SSF82829">
    <property type="entry name" value="MesJ substrate recognition domain-like"/>
    <property type="match status" value="1"/>
</dbReference>
<gene>
    <name evidence="6 8" type="primary">tilS</name>
    <name evidence="8" type="ORF">Gvag_102</name>
</gene>
<dbReference type="GO" id="GO:0032267">
    <property type="term" value="F:tRNA(Ile)-lysidine synthase activity"/>
    <property type="evidence" value="ECO:0007669"/>
    <property type="project" value="UniProtKB-EC"/>
</dbReference>
<dbReference type="AlphaFoldDB" id="A0A141SE37"/>
<keyword evidence="8" id="KW-0934">Plastid</keyword>
<evidence type="ECO:0000256" key="2">
    <source>
        <dbReference type="ARBA" id="ARBA00022694"/>
    </source>
</evidence>
<protein>
    <recommendedName>
        <fullName evidence="6">tRNA(Ile)-lysidine synthase</fullName>
        <ecNumber evidence="6">6.3.4.19</ecNumber>
    </recommendedName>
    <alternativeName>
        <fullName evidence="6">tRNA(Ile)-2-lysyl-cytidine synthase</fullName>
    </alternativeName>
    <alternativeName>
        <fullName evidence="6">tRNA(Ile)-lysidine synthetase</fullName>
    </alternativeName>
</protein>
<keyword evidence="3 6" id="KW-0547">Nucleotide-binding</keyword>
<dbReference type="PANTHER" id="PTHR43033:SF1">
    <property type="entry name" value="TRNA(ILE)-LYSIDINE SYNTHASE-RELATED"/>
    <property type="match status" value="1"/>
</dbReference>
<evidence type="ECO:0000256" key="3">
    <source>
        <dbReference type="ARBA" id="ARBA00022741"/>
    </source>
</evidence>
<dbReference type="EMBL" id="KT266787">
    <property type="protein sequence ID" value="AMK96555.1"/>
    <property type="molecule type" value="Genomic_DNA"/>
</dbReference>
<dbReference type="GeneID" id="27216079"/>
<organism evidence="8">
    <name type="scientific">Gelidium vagum</name>
    <name type="common">Red alga</name>
    <dbReference type="NCBI Taxonomy" id="35171"/>
    <lineage>
        <taxon>Eukaryota</taxon>
        <taxon>Rhodophyta</taxon>
        <taxon>Florideophyceae</taxon>
        <taxon>Rhodymeniophycidae</taxon>
        <taxon>Gelidiales</taxon>
        <taxon>Gelidiaceae</taxon>
        <taxon>Gelidium</taxon>
    </lineage>
</organism>
<accession>A0A141SE37</accession>
<comment type="domain">
    <text evidence="6">The N-terminal region contains the highly conserved SGGXDS motif, predicted to be a P-loop motif involved in ATP binding.</text>
</comment>
<dbReference type="CDD" id="cd01992">
    <property type="entry name" value="TilS_N"/>
    <property type="match status" value="1"/>
</dbReference>
<dbReference type="GO" id="GO:0005524">
    <property type="term" value="F:ATP binding"/>
    <property type="evidence" value="ECO:0007669"/>
    <property type="project" value="UniProtKB-UniRule"/>
</dbReference>
<evidence type="ECO:0000259" key="7">
    <source>
        <dbReference type="Pfam" id="PF01171"/>
    </source>
</evidence>
<dbReference type="InterPro" id="IPR011063">
    <property type="entry name" value="TilS/TtcA_N"/>
</dbReference>
<evidence type="ECO:0000256" key="5">
    <source>
        <dbReference type="ARBA" id="ARBA00048539"/>
    </source>
</evidence>
<evidence type="ECO:0000256" key="1">
    <source>
        <dbReference type="ARBA" id="ARBA00022598"/>
    </source>
</evidence>
<comment type="function">
    <text evidence="6">Ligates lysine onto the cytidine present at position 34 of the AUA codon-specific tRNA(Ile) that contains the anticodon CAU, in an ATP-dependent manner. Cytidine is converted to lysidine, thus changing the amino acid specificity of the tRNA from methionine to isoleucine.</text>
</comment>
<dbReference type="Gene3D" id="3.40.50.620">
    <property type="entry name" value="HUPs"/>
    <property type="match status" value="1"/>
</dbReference>
<name>A0A141SE37_GELVA</name>
<sequence length="321" mass="38573">MTINLYKKFKDSFVEQIKLTPELSIIAAISGGQDSTCLIKLIEDIKKTKYLSKIEYIYIDHQWKLNSKYHLDHLINLIHSFKQKISIYQIKSITSSEYEARAIRYQILTKHALLNDYNTIITAHTNTDKIETFFQLLLRGSGLEGITSLNISNQLTQELFIFRPLIKVSRLETSWFCRNFSLPTWSDISNYNYNTYRNRIRYELIPYLNQYFGNQTINNLSSFLSIASIENEYIKQNVLKLYLNARHHKYIALNYKLIKKQHNTIQIRALYIFFYHNFNKILHKEIIYKILYYFNKNKNYIRIVQWDKLKINLYFGWLYIN</sequence>
<dbReference type="PANTHER" id="PTHR43033">
    <property type="entry name" value="TRNA(ILE)-LYSIDINE SYNTHASE-RELATED"/>
    <property type="match status" value="1"/>
</dbReference>
<dbReference type="NCBIfam" id="TIGR02432">
    <property type="entry name" value="lysidine_TilS_N"/>
    <property type="match status" value="1"/>
</dbReference>